<protein>
    <recommendedName>
        <fullName evidence="1">Immunoglobulin V-set domain-containing protein</fullName>
    </recommendedName>
</protein>
<evidence type="ECO:0000259" key="1">
    <source>
        <dbReference type="Pfam" id="PF07686"/>
    </source>
</evidence>
<dbReference type="Proteomes" id="UP000314980">
    <property type="component" value="Unassembled WGS sequence"/>
</dbReference>
<dbReference type="InterPro" id="IPR036179">
    <property type="entry name" value="Ig-like_dom_sf"/>
</dbReference>
<sequence length="116" mass="12843">SVFPSAPVSSVLLVSEQDGAQCYGALGGTVVLQLMDSTSEIFRYEWSKNNKTAILQGGKNKKLINQIENRSSFSDGTFRINNLSRNDSGEYTLQTYDSNVSHILHISIFCAFPVLY</sequence>
<dbReference type="InterPro" id="IPR013783">
    <property type="entry name" value="Ig-like_fold"/>
</dbReference>
<proteinExistence type="predicted"/>
<name>A0A4W6C0F5_LATCA</name>
<keyword evidence="3" id="KW-1185">Reference proteome</keyword>
<reference evidence="3" key="1">
    <citation type="submission" date="2015-09" db="EMBL/GenBank/DDBJ databases">
        <authorList>
            <person name="Sai Rama Sridatta P."/>
        </authorList>
    </citation>
    <scope>NUCLEOTIDE SEQUENCE [LARGE SCALE GENOMIC DNA]</scope>
</reference>
<dbReference type="Pfam" id="PF07686">
    <property type="entry name" value="V-set"/>
    <property type="match status" value="1"/>
</dbReference>
<dbReference type="InterPro" id="IPR013106">
    <property type="entry name" value="Ig_V-set"/>
</dbReference>
<reference evidence="2" key="3">
    <citation type="submission" date="2025-09" db="UniProtKB">
        <authorList>
            <consortium name="Ensembl"/>
        </authorList>
    </citation>
    <scope>IDENTIFICATION</scope>
</reference>
<feature type="domain" description="Immunoglobulin V-set" evidence="1">
    <location>
        <begin position="24"/>
        <end position="98"/>
    </location>
</feature>
<evidence type="ECO:0000313" key="3">
    <source>
        <dbReference type="Proteomes" id="UP000314980"/>
    </source>
</evidence>
<organism evidence="2 3">
    <name type="scientific">Lates calcarifer</name>
    <name type="common">Barramundi</name>
    <name type="synonym">Holocentrus calcarifer</name>
    <dbReference type="NCBI Taxonomy" id="8187"/>
    <lineage>
        <taxon>Eukaryota</taxon>
        <taxon>Metazoa</taxon>
        <taxon>Chordata</taxon>
        <taxon>Craniata</taxon>
        <taxon>Vertebrata</taxon>
        <taxon>Euteleostomi</taxon>
        <taxon>Actinopterygii</taxon>
        <taxon>Neopterygii</taxon>
        <taxon>Teleostei</taxon>
        <taxon>Neoteleostei</taxon>
        <taxon>Acanthomorphata</taxon>
        <taxon>Carangaria</taxon>
        <taxon>Carangaria incertae sedis</taxon>
        <taxon>Centropomidae</taxon>
        <taxon>Lates</taxon>
    </lineage>
</organism>
<dbReference type="SUPFAM" id="SSF48726">
    <property type="entry name" value="Immunoglobulin"/>
    <property type="match status" value="1"/>
</dbReference>
<dbReference type="Ensembl" id="ENSLCAT00010007272.1">
    <property type="protein sequence ID" value="ENSLCAP00010007090.1"/>
    <property type="gene ID" value="ENSLCAG00010003484.1"/>
</dbReference>
<dbReference type="AlphaFoldDB" id="A0A4W6C0F5"/>
<dbReference type="InParanoid" id="A0A4W6C0F5"/>
<reference evidence="2" key="2">
    <citation type="submission" date="2025-08" db="UniProtKB">
        <authorList>
            <consortium name="Ensembl"/>
        </authorList>
    </citation>
    <scope>IDENTIFICATION</scope>
</reference>
<dbReference type="Gene3D" id="2.60.40.10">
    <property type="entry name" value="Immunoglobulins"/>
    <property type="match status" value="1"/>
</dbReference>
<evidence type="ECO:0000313" key="2">
    <source>
        <dbReference type="Ensembl" id="ENSLCAP00010007090.1"/>
    </source>
</evidence>
<accession>A0A4W6C0F5</accession>
<dbReference type="GeneTree" id="ENSGT01030000234806"/>